<gene>
    <name evidence="1" type="ORF">BJY14_003208</name>
</gene>
<reference evidence="1 2" key="1">
    <citation type="submission" date="2020-07" db="EMBL/GenBank/DDBJ databases">
        <title>Sequencing the genomes of 1000 actinobacteria strains.</title>
        <authorList>
            <person name="Klenk H.-P."/>
        </authorList>
    </citation>
    <scope>NUCLEOTIDE SEQUENCE [LARGE SCALE GENOMIC DNA]</scope>
    <source>
        <strain evidence="1 2">DSM 40398</strain>
    </source>
</reference>
<name>A0A7Y9EH41_9ACTN</name>
<accession>A0A7Y9EH41</accession>
<comment type="caution">
    <text evidence="1">The sequence shown here is derived from an EMBL/GenBank/DDBJ whole genome shotgun (WGS) entry which is preliminary data.</text>
</comment>
<evidence type="ECO:0000313" key="2">
    <source>
        <dbReference type="Proteomes" id="UP000529783"/>
    </source>
</evidence>
<protein>
    <submittedName>
        <fullName evidence="1">Uncharacterized protein</fullName>
    </submittedName>
</protein>
<sequence length="671" mass="72519">MADETGQTDDRARLSEHEHNVEIVLGQLVTRSGFGRLSGSTLAHIDMAGRFLAGALDPASAAAAQTSDACPWAPLVGRIGAVALRAVSPATADQHRETLLALLELWSGTPMADPAVRLRRGRVAASVTAARDEHGAAVAIGGADAEWVARKNPELSFLDRAFGQGDPPALGRVVGVTDAPLGWGTADQLTRLIALVRAKGPAPWDRKAVDLLAGKTGLSRATASVALCGFLGHPNARGGKPTPQARKTLKVTLGDLEDAWFRDMEGHTDEDRLELLADVLPQDPEKLWAPGGLSEVALRLAQAWQQRFGTKAVAPLSTIQAAEKVAPNVTGAQLCEWLADPGAVPLLTKDLDSWLESDDTPRYKNQKCVPAAETLQLRNLIEAVLLGLRWSYEELPAGDPVREGAPAAYDLLLRRLAHPGLLLPACLFDVGTQGLDAITDRFGTVPYRGPSELTVDYVDDGLTVASLVEHQRLASLFFRPSAYGVDARTERLAEVVDASRDSRHAFERVRLLRGKGAEAMAHRIRSGALPEGAYEADPSASAPSLVEEVAGRLDVPPDSAALYLQLLTLADPTDRNVRTWNRWTPARLRKAADPLVARDLVMRHEHRGAGRKIFLPGLWTQGPPPQETWKTDLKTAAEAEDTHTPFIWRPLPDRFTQAWHHAQKQPPTPPA</sequence>
<keyword evidence="2" id="KW-1185">Reference proteome</keyword>
<evidence type="ECO:0000313" key="1">
    <source>
        <dbReference type="EMBL" id="NYD47225.1"/>
    </source>
</evidence>
<dbReference type="Proteomes" id="UP000529783">
    <property type="component" value="Unassembled WGS sequence"/>
</dbReference>
<dbReference type="AlphaFoldDB" id="A0A7Y9EH41"/>
<dbReference type="EMBL" id="JACCBA010000001">
    <property type="protein sequence ID" value="NYD47225.1"/>
    <property type="molecule type" value="Genomic_DNA"/>
</dbReference>
<dbReference type="RefSeq" id="WP_179844335.1">
    <property type="nucleotide sequence ID" value="NZ_JACCBA010000001.1"/>
</dbReference>
<proteinExistence type="predicted"/>
<organism evidence="1 2">
    <name type="scientific">Actinomadura luteofluorescens</name>
    <dbReference type="NCBI Taxonomy" id="46163"/>
    <lineage>
        <taxon>Bacteria</taxon>
        <taxon>Bacillati</taxon>
        <taxon>Actinomycetota</taxon>
        <taxon>Actinomycetes</taxon>
        <taxon>Streptosporangiales</taxon>
        <taxon>Thermomonosporaceae</taxon>
        <taxon>Actinomadura</taxon>
    </lineage>
</organism>